<dbReference type="RefSeq" id="WP_344337383.1">
    <property type="nucleotide sequence ID" value="NZ_BAAAPZ010000008.1"/>
</dbReference>
<organism evidence="12 13">
    <name type="scientific">Brevibacterium salitolerans</name>
    <dbReference type="NCBI Taxonomy" id="1403566"/>
    <lineage>
        <taxon>Bacteria</taxon>
        <taxon>Bacillati</taxon>
        <taxon>Actinomycetota</taxon>
        <taxon>Actinomycetes</taxon>
        <taxon>Micrococcales</taxon>
        <taxon>Brevibacteriaceae</taxon>
        <taxon>Brevibacterium</taxon>
    </lineage>
</organism>
<evidence type="ECO:0000256" key="3">
    <source>
        <dbReference type="ARBA" id="ARBA00022801"/>
    </source>
</evidence>
<dbReference type="InterPro" id="IPR001967">
    <property type="entry name" value="Peptidase_S11_N"/>
</dbReference>
<dbReference type="InterPro" id="IPR018044">
    <property type="entry name" value="Peptidase_S11"/>
</dbReference>
<evidence type="ECO:0000313" key="12">
    <source>
        <dbReference type="EMBL" id="GAA2100767.1"/>
    </source>
</evidence>
<evidence type="ECO:0000256" key="2">
    <source>
        <dbReference type="ARBA" id="ARBA00022729"/>
    </source>
</evidence>
<evidence type="ECO:0000256" key="6">
    <source>
        <dbReference type="ARBA" id="ARBA00023316"/>
    </source>
</evidence>
<protein>
    <recommendedName>
        <fullName evidence="11">Peptidase S11 D-alanyl-D-alanine carboxypeptidase A N-terminal domain-containing protein</fullName>
    </recommendedName>
</protein>
<keyword evidence="5" id="KW-0573">Peptidoglycan synthesis</keyword>
<keyword evidence="9" id="KW-0472">Membrane</keyword>
<dbReference type="Pfam" id="PF00768">
    <property type="entry name" value="Peptidase_S11"/>
    <property type="match status" value="1"/>
</dbReference>
<feature type="signal peptide" evidence="10">
    <location>
        <begin position="1"/>
        <end position="23"/>
    </location>
</feature>
<evidence type="ECO:0000256" key="1">
    <source>
        <dbReference type="ARBA" id="ARBA00007164"/>
    </source>
</evidence>
<feature type="region of interest" description="Disordered" evidence="8">
    <location>
        <begin position="354"/>
        <end position="379"/>
    </location>
</feature>
<evidence type="ECO:0000313" key="13">
    <source>
        <dbReference type="Proteomes" id="UP001500984"/>
    </source>
</evidence>
<feature type="region of interest" description="Disordered" evidence="8">
    <location>
        <begin position="64"/>
        <end position="88"/>
    </location>
</feature>
<feature type="domain" description="Peptidase S11 D-alanyl-D-alanine carboxypeptidase A N-terminal" evidence="11">
    <location>
        <begin position="87"/>
        <end position="318"/>
    </location>
</feature>
<feature type="transmembrane region" description="Helical" evidence="9">
    <location>
        <begin position="390"/>
        <end position="410"/>
    </location>
</feature>
<reference evidence="12 13" key="1">
    <citation type="journal article" date="2019" name="Int. J. Syst. Evol. Microbiol.">
        <title>The Global Catalogue of Microorganisms (GCM) 10K type strain sequencing project: providing services to taxonomists for standard genome sequencing and annotation.</title>
        <authorList>
            <consortium name="The Broad Institute Genomics Platform"/>
            <consortium name="The Broad Institute Genome Sequencing Center for Infectious Disease"/>
            <person name="Wu L."/>
            <person name="Ma J."/>
        </authorList>
    </citation>
    <scope>NUCLEOTIDE SEQUENCE [LARGE SCALE GENOMIC DNA]</scope>
    <source>
        <strain evidence="12 13">JCM 15900</strain>
    </source>
</reference>
<accession>A0ABN2WXM5</accession>
<keyword evidence="3" id="KW-0378">Hydrolase</keyword>
<comment type="similarity">
    <text evidence="1 7">Belongs to the peptidase S11 family.</text>
</comment>
<keyword evidence="13" id="KW-1185">Reference proteome</keyword>
<evidence type="ECO:0000256" key="4">
    <source>
        <dbReference type="ARBA" id="ARBA00022960"/>
    </source>
</evidence>
<comment type="caution">
    <text evidence="12">The sequence shown here is derived from an EMBL/GenBank/DDBJ whole genome shotgun (WGS) entry which is preliminary data.</text>
</comment>
<keyword evidence="9" id="KW-0812">Transmembrane</keyword>
<evidence type="ECO:0000259" key="11">
    <source>
        <dbReference type="Pfam" id="PF00768"/>
    </source>
</evidence>
<dbReference type="PANTHER" id="PTHR21581:SF33">
    <property type="entry name" value="D-ALANYL-D-ALANINE CARBOXYPEPTIDASE DACB"/>
    <property type="match status" value="1"/>
</dbReference>
<keyword evidence="6" id="KW-0961">Cell wall biogenesis/degradation</keyword>
<dbReference type="Gene3D" id="3.40.710.10">
    <property type="entry name" value="DD-peptidase/beta-lactamase superfamily"/>
    <property type="match status" value="1"/>
</dbReference>
<feature type="chain" id="PRO_5046294392" description="Peptidase S11 D-alanyl-D-alanine carboxypeptidase A N-terminal domain-containing protein" evidence="10">
    <location>
        <begin position="24"/>
        <end position="423"/>
    </location>
</feature>
<dbReference type="PANTHER" id="PTHR21581">
    <property type="entry name" value="D-ALANYL-D-ALANINE CARBOXYPEPTIDASE"/>
    <property type="match status" value="1"/>
</dbReference>
<name>A0ABN2WXM5_9MICO</name>
<dbReference type="SUPFAM" id="SSF56601">
    <property type="entry name" value="beta-lactamase/transpeptidase-like"/>
    <property type="match status" value="1"/>
</dbReference>
<evidence type="ECO:0000256" key="5">
    <source>
        <dbReference type="ARBA" id="ARBA00022984"/>
    </source>
</evidence>
<dbReference type="Proteomes" id="UP001500984">
    <property type="component" value="Unassembled WGS sequence"/>
</dbReference>
<dbReference type="PRINTS" id="PR00725">
    <property type="entry name" value="DADACBPTASE1"/>
</dbReference>
<keyword evidence="2 10" id="KW-0732">Signal</keyword>
<keyword evidence="9" id="KW-1133">Transmembrane helix</keyword>
<feature type="compositionally biased region" description="Low complexity" evidence="8">
    <location>
        <begin position="357"/>
        <end position="367"/>
    </location>
</feature>
<proteinExistence type="inferred from homology"/>
<dbReference type="EMBL" id="BAAAPZ010000008">
    <property type="protein sequence ID" value="GAA2100767.1"/>
    <property type="molecule type" value="Genomic_DNA"/>
</dbReference>
<evidence type="ECO:0000256" key="10">
    <source>
        <dbReference type="SAM" id="SignalP"/>
    </source>
</evidence>
<evidence type="ECO:0000256" key="7">
    <source>
        <dbReference type="RuleBase" id="RU004016"/>
    </source>
</evidence>
<evidence type="ECO:0000256" key="9">
    <source>
        <dbReference type="SAM" id="Phobius"/>
    </source>
</evidence>
<gene>
    <name evidence="12" type="ORF">GCM10009823_23330</name>
</gene>
<dbReference type="InterPro" id="IPR012338">
    <property type="entry name" value="Beta-lactam/transpept-like"/>
</dbReference>
<evidence type="ECO:0000256" key="8">
    <source>
        <dbReference type="SAM" id="MobiDB-lite"/>
    </source>
</evidence>
<sequence length="423" mass="43538">MFHVRHLHRFAAAAAAFTLAAGAAAVGAPASGAAPASPADAGSAAFTDPAAHPAAAAAPALNVEAQPAPESSETPVYDPGPLTDGSAPPQLPAESWILVDLETGEVLTEHEPDLPHAPASTIKLLSALALVDELDDPEAKQEAVYEDMRVDGTKVGLVQKNDYTIDDLFHALLMSSANDAAHALGEAVGGQERAVELMTGKAAELGLTGTVPKDTSGLNDTSQVTTVSDLIRVGRAVLGQDYLMDVIGTTEYSFPGAVNPDTDEKLKGFPIQNHTRVVGEVEGGLGLKNGYTSKAGGSFVAVVERDGRQLASAVLGSQGSTREGAVDLLEWGFAQSSPEAVDSIELRTPAEIEEEAASAAAERSSAPPERPVQADAEAADADLTSSAPAWLGPAGLGAALVLLIALAVLLRRRAAARRRTPRH</sequence>
<keyword evidence="4" id="KW-0133">Cell shape</keyword>